<dbReference type="PANTHER" id="PTHR33307:SF6">
    <property type="entry name" value="ALPHA-RHAMNOSIDASE (EUROFUNG)-RELATED"/>
    <property type="match status" value="1"/>
</dbReference>
<dbReference type="Gene3D" id="2.60.120.260">
    <property type="entry name" value="Galactose-binding domain-like"/>
    <property type="match status" value="2"/>
</dbReference>
<dbReference type="InterPro" id="IPR008902">
    <property type="entry name" value="Rhamnosid_concanavalin"/>
</dbReference>
<feature type="domain" description="Bacterial alpha-L-rhamnosidase N-terminal" evidence="4">
    <location>
        <begin position="39"/>
        <end position="172"/>
    </location>
</feature>
<dbReference type="InterPro" id="IPR013737">
    <property type="entry name" value="Bac_rhamnosid_N"/>
</dbReference>
<protein>
    <recommendedName>
        <fullName evidence="2">alpha-L-rhamnosidase</fullName>
        <ecNumber evidence="2">3.2.1.40</ecNumber>
    </recommendedName>
</protein>
<feature type="domain" description="Alpha-L-rhamnosidase concanavalin-like" evidence="3">
    <location>
        <begin position="214"/>
        <end position="319"/>
    </location>
</feature>
<proteinExistence type="predicted"/>
<reference evidence="6 7" key="1">
    <citation type="journal article" date="2010" name="J. Bacteriol.">
        <title>Genome sequence of Lactobacillus crispatus ST1.</title>
        <authorList>
            <person name="Ojala T."/>
            <person name="Kuparinen V."/>
            <person name="Koskinen J.P."/>
            <person name="Alatalo E."/>
            <person name="Holm L."/>
            <person name="Auvinen P."/>
            <person name="Edelman S."/>
            <person name="Westerlund-Wikstrom B."/>
            <person name="Korhonen T.K."/>
            <person name="Paulin L."/>
            <person name="Kankainen M."/>
        </authorList>
    </citation>
    <scope>NUCLEOTIDE SEQUENCE [LARGE SCALE GENOMIC DNA]</scope>
    <source>
        <strain evidence="6 7">ST1</strain>
    </source>
</reference>
<dbReference type="InterPro" id="IPR008928">
    <property type="entry name" value="6-hairpin_glycosidase_sf"/>
</dbReference>
<dbReference type="InterPro" id="IPR016007">
    <property type="entry name" value="Alpha_rhamnosid"/>
</dbReference>
<reference key="2">
    <citation type="submission" date="2010-03" db="EMBL/GenBank/DDBJ databases">
        <title>Genome Sequence of Lactobacillus crispatus ST1.</title>
        <authorList>
            <person name="Ojala T."/>
            <person name="Kuparinen V."/>
            <person name="Koskinen J.P."/>
            <person name="Alatalo E."/>
            <person name="Holm L."/>
            <person name="Auvinen P."/>
            <person name="Edelman S."/>
            <person name="Westerlund-Wikstroem B."/>
            <person name="Korhonen T.K."/>
            <person name="Paulin L."/>
            <person name="Kankainen M."/>
        </authorList>
    </citation>
    <scope>NUCLEOTIDE SEQUENCE</scope>
    <source>
        <strain>ST1</strain>
    </source>
</reference>
<dbReference type="EMBL" id="FN692037">
    <property type="protein sequence ID" value="CBL51046.1"/>
    <property type="molecule type" value="Genomic_DNA"/>
</dbReference>
<feature type="domain" description="Alpha-L-rhamnosidase six-hairpin glycosidase" evidence="5">
    <location>
        <begin position="332"/>
        <end position="661"/>
    </location>
</feature>
<dbReference type="Pfam" id="PF05592">
    <property type="entry name" value="Bac_rhamnosid"/>
    <property type="match status" value="1"/>
</dbReference>
<dbReference type="EC" id="3.2.1.40" evidence="2"/>
<accession>D5GZ37</accession>
<dbReference type="HOGENOM" id="CLU_002926_1_2_9"/>
<dbReference type="GO" id="GO:0005975">
    <property type="term" value="P:carbohydrate metabolic process"/>
    <property type="evidence" value="ECO:0007669"/>
    <property type="project" value="InterPro"/>
</dbReference>
<sequence>MALFSGRWLTRYHVDYGVANQKYYQDSPSIIYSNQFLIKKIRTVKLRICSLGYYVVKINGQLISNDVLNNEWTYFSKCKYYDEYNVSDLIHIGENAIEVELGNGMYNPFPLKFFAKHNLRSEIKDTGEPKFILELFDNDGTILSSNKDWKAEIGDREFNNLYMGEYVDAKYKGKAIKFKTIPLSKQEDLTFKRSFIPKVREFEPLDVQQIINENKDHFVLDFGHTISGFFKIKVLVDTEKTVKLRFCETLKDNQLDYATSFAGGIGCIDGVTGGLGAPEKLYEEDHWQIYPGQNVFKNRFSYHSFRYVEIWGITKAEIEKTQAIPVHTDLAQIGNVKLGDAFLDELYQAGINTRLNNVHGIFEDCARERLQYGGDIVALLDSMMLTWDLSQFNRKVIDDFIFGQTNKGGIPETAPYMGIESQGTAHEEGPLLWQLVLPYLLLKYYQYYGDYDFLSSKFKYVKKQYDYLMSWNLKELAQRCIGDHGSPSIGGFYESTPDKIFVGYCTILLFNELFLKISEILNKPIDMVKKKNEEIRAEIRKNYLNEDGSFGQKTQTSYAFALALDLGDRKQLTAGLIKQIKQDNGLFTAGIFGQSLLYTQLHLIKKDDIVYNWLENSSSTSFKAMLADGNMALKEKLRENESSDSANHAMFASYLKWYYQALGGISLADDAVASDKIVINPYLSPQVGNIKMDFNTVQGLIKTQVKIKDNKYKYAISFPQNIKYELSPELSN</sequence>
<dbReference type="SUPFAM" id="SSF48208">
    <property type="entry name" value="Six-hairpin glycosidases"/>
    <property type="match status" value="1"/>
</dbReference>
<evidence type="ECO:0000256" key="2">
    <source>
        <dbReference type="ARBA" id="ARBA00012652"/>
    </source>
</evidence>
<dbReference type="Pfam" id="PF17389">
    <property type="entry name" value="Bac_rhamnosid6H"/>
    <property type="match status" value="1"/>
</dbReference>
<dbReference type="PANTHER" id="PTHR33307">
    <property type="entry name" value="ALPHA-RHAMNOSIDASE (EUROFUNG)"/>
    <property type="match status" value="1"/>
</dbReference>
<evidence type="ECO:0000259" key="5">
    <source>
        <dbReference type="Pfam" id="PF17389"/>
    </source>
</evidence>
<dbReference type="GO" id="GO:0030596">
    <property type="term" value="F:alpha-L-rhamnosidase activity"/>
    <property type="evidence" value="ECO:0007669"/>
    <property type="project" value="UniProtKB-EC"/>
</dbReference>
<dbReference type="InterPro" id="IPR012341">
    <property type="entry name" value="6hp_glycosidase-like_sf"/>
</dbReference>
<dbReference type="InterPro" id="IPR035396">
    <property type="entry name" value="Bac_rhamnosid6H"/>
</dbReference>
<name>D5GZ37_LACCS</name>
<evidence type="ECO:0000256" key="1">
    <source>
        <dbReference type="ARBA" id="ARBA00001445"/>
    </source>
</evidence>
<evidence type="ECO:0000259" key="4">
    <source>
        <dbReference type="Pfam" id="PF08531"/>
    </source>
</evidence>
<evidence type="ECO:0000259" key="3">
    <source>
        <dbReference type="Pfam" id="PF05592"/>
    </source>
</evidence>
<gene>
    <name evidence="6" type="ordered locus">LCRIS_01599</name>
</gene>
<comment type="catalytic activity">
    <reaction evidence="1">
        <text>Hydrolysis of terminal non-reducing alpha-L-rhamnose residues in alpha-L-rhamnosides.</text>
        <dbReference type="EC" id="3.2.1.40"/>
    </reaction>
</comment>
<evidence type="ECO:0000313" key="6">
    <source>
        <dbReference type="EMBL" id="CBL51046.1"/>
    </source>
</evidence>
<organism evidence="6 7">
    <name type="scientific">Lactobacillus crispatus (strain ST1)</name>
    <dbReference type="NCBI Taxonomy" id="748671"/>
    <lineage>
        <taxon>Bacteria</taxon>
        <taxon>Bacillati</taxon>
        <taxon>Bacillota</taxon>
        <taxon>Bacilli</taxon>
        <taxon>Lactobacillales</taxon>
        <taxon>Lactobacillaceae</taxon>
        <taxon>Lactobacillus</taxon>
    </lineage>
</organism>
<dbReference type="AlphaFoldDB" id="D5GZ37"/>
<dbReference type="RefSeq" id="WP_013086750.1">
    <property type="nucleotide sequence ID" value="NC_014106.1"/>
</dbReference>
<dbReference type="eggNOG" id="COG3387">
    <property type="taxonomic scope" value="Bacteria"/>
</dbReference>
<dbReference type="Gene3D" id="1.50.10.10">
    <property type="match status" value="1"/>
</dbReference>
<dbReference type="Pfam" id="PF08531">
    <property type="entry name" value="Bac_rhamnosid_N"/>
    <property type="match status" value="1"/>
</dbReference>
<dbReference type="CAZy" id="GH78">
    <property type="family name" value="Glycoside Hydrolase Family 78"/>
</dbReference>
<dbReference type="Proteomes" id="UP000002371">
    <property type="component" value="Chromosome"/>
</dbReference>
<evidence type="ECO:0000313" key="7">
    <source>
        <dbReference type="Proteomes" id="UP000002371"/>
    </source>
</evidence>
<dbReference type="KEGG" id="lcr:LCRIS_01599"/>